<dbReference type="PANTHER" id="PTHR10366">
    <property type="entry name" value="NAD DEPENDENT EPIMERASE/DEHYDRATASE"/>
    <property type="match status" value="1"/>
</dbReference>
<dbReference type="GO" id="GO:0016616">
    <property type="term" value="F:oxidoreductase activity, acting on the CH-OH group of donors, NAD or NADP as acceptor"/>
    <property type="evidence" value="ECO:0007669"/>
    <property type="project" value="TreeGrafter"/>
</dbReference>
<evidence type="ECO:0000313" key="3">
    <source>
        <dbReference type="EMBL" id="CAA2958178.1"/>
    </source>
</evidence>
<dbReference type="InterPro" id="IPR050425">
    <property type="entry name" value="NAD(P)_dehydrat-like"/>
</dbReference>
<dbReference type="Gene3D" id="3.40.50.720">
    <property type="entry name" value="NAD(P)-binding Rossmann-like Domain"/>
    <property type="match status" value="1"/>
</dbReference>
<protein>
    <recommendedName>
        <fullName evidence="5">Cinnamoyl-CoA reductase</fullName>
    </recommendedName>
</protein>
<proteinExistence type="predicted"/>
<accession>A0A8S0Q0T4</accession>
<dbReference type="Proteomes" id="UP000594638">
    <property type="component" value="Unassembled WGS sequence"/>
</dbReference>
<dbReference type="AlphaFoldDB" id="A0A8S0Q0T4"/>
<gene>
    <name evidence="3" type="ORF">OLEA9_A082401</name>
</gene>
<dbReference type="EMBL" id="CACTIH010000256">
    <property type="protein sequence ID" value="CAA2958178.1"/>
    <property type="molecule type" value="Genomic_DNA"/>
</dbReference>
<keyword evidence="4" id="KW-1185">Reference proteome</keyword>
<comment type="caution">
    <text evidence="3">The sequence shown here is derived from an EMBL/GenBank/DDBJ whole genome shotgun (WGS) entry which is preliminary data.</text>
</comment>
<evidence type="ECO:0000313" key="4">
    <source>
        <dbReference type="Proteomes" id="UP000594638"/>
    </source>
</evidence>
<evidence type="ECO:0008006" key="5">
    <source>
        <dbReference type="Google" id="ProtNLM"/>
    </source>
</evidence>
<organism evidence="3 4">
    <name type="scientific">Olea europaea subsp. europaea</name>
    <dbReference type="NCBI Taxonomy" id="158383"/>
    <lineage>
        <taxon>Eukaryota</taxon>
        <taxon>Viridiplantae</taxon>
        <taxon>Streptophyta</taxon>
        <taxon>Embryophyta</taxon>
        <taxon>Tracheophyta</taxon>
        <taxon>Spermatophyta</taxon>
        <taxon>Magnoliopsida</taxon>
        <taxon>eudicotyledons</taxon>
        <taxon>Gunneridae</taxon>
        <taxon>Pentapetalae</taxon>
        <taxon>asterids</taxon>
        <taxon>lamiids</taxon>
        <taxon>Lamiales</taxon>
        <taxon>Oleaceae</taxon>
        <taxon>Oleeae</taxon>
        <taxon>Olea</taxon>
    </lineage>
</organism>
<evidence type="ECO:0000256" key="2">
    <source>
        <dbReference type="ARBA" id="ARBA00023002"/>
    </source>
</evidence>
<evidence type="ECO:0000256" key="1">
    <source>
        <dbReference type="ARBA" id="ARBA00022857"/>
    </source>
</evidence>
<sequence length="106" mass="12182">MESSVNRFIDVRDVARAHILALENPSASGRYCLVGTLLSTSEIFKIIRKLYPHYNYPEIIAEKLNNQYPNQVSQEKAKSLGIRFTPFEVSLKDTIESLKEKNFLSF</sequence>
<name>A0A8S0Q0T4_OLEEU</name>
<dbReference type="InterPro" id="IPR036291">
    <property type="entry name" value="NAD(P)-bd_dom_sf"/>
</dbReference>
<keyword evidence="2" id="KW-0560">Oxidoreductase</keyword>
<reference evidence="3 4" key="1">
    <citation type="submission" date="2019-12" db="EMBL/GenBank/DDBJ databases">
        <authorList>
            <person name="Alioto T."/>
            <person name="Alioto T."/>
            <person name="Gomez Garrido J."/>
        </authorList>
    </citation>
    <scope>NUCLEOTIDE SEQUENCE [LARGE SCALE GENOMIC DNA]</scope>
</reference>
<dbReference type="PANTHER" id="PTHR10366:SF575">
    <property type="entry name" value="NAD-DEPENDENT EPIMERASE_DEHYDRATASE DOMAIN-CONTAINING PROTEIN"/>
    <property type="match status" value="1"/>
</dbReference>
<dbReference type="OrthoDB" id="2735536at2759"/>
<keyword evidence="1" id="KW-0521">NADP</keyword>
<dbReference type="Gramene" id="OE9A082401T1">
    <property type="protein sequence ID" value="OE9A082401C1"/>
    <property type="gene ID" value="OE9A082401"/>
</dbReference>
<dbReference type="SUPFAM" id="SSF51735">
    <property type="entry name" value="NAD(P)-binding Rossmann-fold domains"/>
    <property type="match status" value="1"/>
</dbReference>